<keyword evidence="3" id="KW-0288">FMN</keyword>
<dbReference type="InterPro" id="IPR005025">
    <property type="entry name" value="FMN_Rdtase-like_dom"/>
</dbReference>
<name>A0ABS5F7P9_9PROT</name>
<comment type="caution">
    <text evidence="5">The sequence shown here is derived from an EMBL/GenBank/DDBJ whole genome shotgun (WGS) entry which is preliminary data.</text>
</comment>
<dbReference type="PROSITE" id="PS50902">
    <property type="entry name" value="FLAVODOXIN_LIKE"/>
    <property type="match status" value="1"/>
</dbReference>
<dbReference type="EMBL" id="JAAGBB010000062">
    <property type="protein sequence ID" value="MBR0668587.1"/>
    <property type="molecule type" value="Genomic_DNA"/>
</dbReference>
<evidence type="ECO:0000256" key="3">
    <source>
        <dbReference type="ARBA" id="ARBA00022643"/>
    </source>
</evidence>
<sequence>MKSLLVVYHSNTGGTRQMAEALARGAAAEARVQVLHAAAAGPEEMLAAEGYALATPETLAAISGPMKDFLDRCYYPLLGRVEGRPYALLVCAGSDGQNAIRQLQRIATGWRLRAVAEPVLVCTGAQTPEAILAPKVVPAAELARCEQLGTAFAAGLAMGIY</sequence>
<reference evidence="6" key="1">
    <citation type="journal article" date="2021" name="Syst. Appl. Microbiol.">
        <title>Roseomonas hellenica sp. nov., isolated from roots of wild-growing Alkanna tinctoria.</title>
        <authorList>
            <person name="Rat A."/>
            <person name="Naranjo H.D."/>
            <person name="Lebbe L."/>
            <person name="Cnockaert M."/>
            <person name="Krigas N."/>
            <person name="Grigoriadou K."/>
            <person name="Maloupa E."/>
            <person name="Willems A."/>
        </authorList>
    </citation>
    <scope>NUCLEOTIDE SEQUENCE [LARGE SCALE GENOMIC DNA]</scope>
    <source>
        <strain evidence="6">LMG 31523</strain>
    </source>
</reference>
<dbReference type="InterPro" id="IPR001226">
    <property type="entry name" value="Flavodoxin_CS"/>
</dbReference>
<dbReference type="Proteomes" id="UP001196870">
    <property type="component" value="Unassembled WGS sequence"/>
</dbReference>
<feature type="domain" description="Flavodoxin-like" evidence="4">
    <location>
        <begin position="4"/>
        <end position="161"/>
    </location>
</feature>
<evidence type="ECO:0000259" key="4">
    <source>
        <dbReference type="PROSITE" id="PS50902"/>
    </source>
</evidence>
<keyword evidence="6" id="KW-1185">Reference proteome</keyword>
<dbReference type="InterPro" id="IPR029039">
    <property type="entry name" value="Flavoprotein-like_sf"/>
</dbReference>
<organism evidence="5 6">
    <name type="scientific">Plastoroseomonas hellenica</name>
    <dbReference type="NCBI Taxonomy" id="2687306"/>
    <lineage>
        <taxon>Bacteria</taxon>
        <taxon>Pseudomonadati</taxon>
        <taxon>Pseudomonadota</taxon>
        <taxon>Alphaproteobacteria</taxon>
        <taxon>Acetobacterales</taxon>
        <taxon>Acetobacteraceae</taxon>
        <taxon>Plastoroseomonas</taxon>
    </lineage>
</organism>
<evidence type="ECO:0000313" key="6">
    <source>
        <dbReference type="Proteomes" id="UP001196870"/>
    </source>
</evidence>
<evidence type="ECO:0000256" key="2">
    <source>
        <dbReference type="ARBA" id="ARBA00022630"/>
    </source>
</evidence>
<proteinExistence type="predicted"/>
<protein>
    <submittedName>
        <fullName evidence="5">Flavodoxin family protein</fullName>
    </submittedName>
</protein>
<dbReference type="Gene3D" id="3.40.50.360">
    <property type="match status" value="1"/>
</dbReference>
<accession>A0ABS5F7P9</accession>
<dbReference type="Pfam" id="PF03358">
    <property type="entry name" value="FMN_red"/>
    <property type="match status" value="1"/>
</dbReference>
<dbReference type="RefSeq" id="WP_211856364.1">
    <property type="nucleotide sequence ID" value="NZ_JAAGBB010000062.1"/>
</dbReference>
<gene>
    <name evidence="5" type="ORF">GXW71_29820</name>
</gene>
<keyword evidence="2" id="KW-0285">Flavoprotein</keyword>
<evidence type="ECO:0000313" key="5">
    <source>
        <dbReference type="EMBL" id="MBR0668587.1"/>
    </source>
</evidence>
<dbReference type="SUPFAM" id="SSF52218">
    <property type="entry name" value="Flavoproteins"/>
    <property type="match status" value="1"/>
</dbReference>
<evidence type="ECO:0000256" key="1">
    <source>
        <dbReference type="ARBA" id="ARBA00001917"/>
    </source>
</evidence>
<dbReference type="PROSITE" id="PS00201">
    <property type="entry name" value="FLAVODOXIN"/>
    <property type="match status" value="1"/>
</dbReference>
<dbReference type="InterPro" id="IPR008254">
    <property type="entry name" value="Flavodoxin/NO_synth"/>
</dbReference>
<comment type="cofactor">
    <cofactor evidence="1">
        <name>FMN</name>
        <dbReference type="ChEBI" id="CHEBI:58210"/>
    </cofactor>
</comment>